<dbReference type="KEGG" id="pnd:Pla175_22520"/>
<accession>A0A518DBM6</accession>
<proteinExistence type="predicted"/>
<evidence type="ECO:0000313" key="2">
    <source>
        <dbReference type="EMBL" id="QDU88868.1"/>
    </source>
</evidence>
<dbReference type="AlphaFoldDB" id="A0A518DBM6"/>
<keyword evidence="3" id="KW-1185">Reference proteome</keyword>
<gene>
    <name evidence="2" type="ORF">Pla175_22520</name>
</gene>
<dbReference type="RefSeq" id="WP_145284331.1">
    <property type="nucleotide sequence ID" value="NZ_CP036291.1"/>
</dbReference>
<feature type="region of interest" description="Disordered" evidence="1">
    <location>
        <begin position="1"/>
        <end position="72"/>
    </location>
</feature>
<dbReference type="Proteomes" id="UP000317429">
    <property type="component" value="Chromosome"/>
</dbReference>
<organism evidence="2 3">
    <name type="scientific">Pirellulimonas nuda</name>
    <dbReference type="NCBI Taxonomy" id="2528009"/>
    <lineage>
        <taxon>Bacteria</taxon>
        <taxon>Pseudomonadati</taxon>
        <taxon>Planctomycetota</taxon>
        <taxon>Planctomycetia</taxon>
        <taxon>Pirellulales</taxon>
        <taxon>Lacipirellulaceae</taxon>
        <taxon>Pirellulimonas</taxon>
    </lineage>
</organism>
<name>A0A518DBM6_9BACT</name>
<dbReference type="EMBL" id="CP036291">
    <property type="protein sequence ID" value="QDU88868.1"/>
    <property type="molecule type" value="Genomic_DNA"/>
</dbReference>
<evidence type="ECO:0000313" key="3">
    <source>
        <dbReference type="Proteomes" id="UP000317429"/>
    </source>
</evidence>
<protein>
    <submittedName>
        <fullName evidence="2">Uncharacterized protein</fullName>
    </submittedName>
</protein>
<dbReference type="OrthoDB" id="291697at2"/>
<evidence type="ECO:0000256" key="1">
    <source>
        <dbReference type="SAM" id="MobiDB-lite"/>
    </source>
</evidence>
<sequence>MSGRPSSGEIGGDGRFRLSTYEPGDGAKPGKYSVTVTSYQVPDDGPTYNSLEDELQGKPSNAPKPSIARSKTPQATWLIPKKYSNRSTSDLAVEVTGGGEDIELALSSSP</sequence>
<reference evidence="2 3" key="1">
    <citation type="submission" date="2019-02" db="EMBL/GenBank/DDBJ databases">
        <title>Deep-cultivation of Planctomycetes and their phenomic and genomic characterization uncovers novel biology.</title>
        <authorList>
            <person name="Wiegand S."/>
            <person name="Jogler M."/>
            <person name="Boedeker C."/>
            <person name="Pinto D."/>
            <person name="Vollmers J."/>
            <person name="Rivas-Marin E."/>
            <person name="Kohn T."/>
            <person name="Peeters S.H."/>
            <person name="Heuer A."/>
            <person name="Rast P."/>
            <person name="Oberbeckmann S."/>
            <person name="Bunk B."/>
            <person name="Jeske O."/>
            <person name="Meyerdierks A."/>
            <person name="Storesund J.E."/>
            <person name="Kallscheuer N."/>
            <person name="Luecker S."/>
            <person name="Lage O.M."/>
            <person name="Pohl T."/>
            <person name="Merkel B.J."/>
            <person name="Hornburger P."/>
            <person name="Mueller R.-W."/>
            <person name="Bruemmer F."/>
            <person name="Labrenz M."/>
            <person name="Spormann A.M."/>
            <person name="Op den Camp H."/>
            <person name="Overmann J."/>
            <person name="Amann R."/>
            <person name="Jetten M.S.M."/>
            <person name="Mascher T."/>
            <person name="Medema M.H."/>
            <person name="Devos D.P."/>
            <person name="Kaster A.-K."/>
            <person name="Ovreas L."/>
            <person name="Rohde M."/>
            <person name="Galperin M.Y."/>
            <person name="Jogler C."/>
        </authorList>
    </citation>
    <scope>NUCLEOTIDE SEQUENCE [LARGE SCALE GENOMIC DNA]</scope>
    <source>
        <strain evidence="2 3">Pla175</strain>
    </source>
</reference>